<organism evidence="1 2">
    <name type="scientific">Bifidobacterium parmae</name>
    <dbReference type="NCBI Taxonomy" id="361854"/>
    <lineage>
        <taxon>Bacteria</taxon>
        <taxon>Bacillati</taxon>
        <taxon>Actinomycetota</taxon>
        <taxon>Actinomycetes</taxon>
        <taxon>Bifidobacteriales</taxon>
        <taxon>Bifidobacteriaceae</taxon>
        <taxon>Bifidobacterium</taxon>
    </lineage>
</organism>
<reference evidence="1 2" key="1">
    <citation type="submission" date="2017-07" db="EMBL/GenBank/DDBJ databases">
        <title>Bifidobacterium novel species.</title>
        <authorList>
            <person name="Lugli G.A."/>
            <person name="Milani C."/>
            <person name="Duranti S."/>
            <person name="Mangifesta M."/>
        </authorList>
    </citation>
    <scope>NUCLEOTIDE SEQUENCE [LARGE SCALE GENOMIC DNA]</scope>
    <source>
        <strain evidence="1 2">77</strain>
    </source>
</reference>
<proteinExistence type="predicted"/>
<evidence type="ECO:0000313" key="2">
    <source>
        <dbReference type="Proteomes" id="UP000235034"/>
    </source>
</evidence>
<accession>A0A2N5J2Z7</accession>
<dbReference type="EMBL" id="NMWT01000016">
    <property type="protein sequence ID" value="PLS28592.1"/>
    <property type="molecule type" value="Genomic_DNA"/>
</dbReference>
<dbReference type="AlphaFoldDB" id="A0A2N5J2Z7"/>
<keyword evidence="2" id="KW-1185">Reference proteome</keyword>
<protein>
    <submittedName>
        <fullName evidence="1">CTP synthase</fullName>
    </submittedName>
</protein>
<evidence type="ECO:0000313" key="1">
    <source>
        <dbReference type="EMBL" id="PLS28592.1"/>
    </source>
</evidence>
<gene>
    <name evidence="1" type="ORF">Uis4E_1241</name>
</gene>
<sequence>MDFHGSRIGYGRTMRTHRTVTKLMTDAQRAGRCAYSRDAAEQAALRRRAKTGDFTRVYPGIPSLYAETMYWNGLMPPERTMHIARTLGQAHRTWVFGGLVAAVAYGFEHQWCLHDGSVTIATSDHGTYRPNRHLKRVYVSKPATTRIEHEETGLFLLPPAMTLLDCAGSHEFRFALPFFDSAFAKGTTAEDVLDATGRMHADPRAALRLLRHVNAKSENGGESLARGTMIEERFSTPRLQVPVKDPQTGAEYRADFVWTLADGTTVVGEYDGTRKYIDPDMTDNRSIHEIVANERRRDEGLRRAGAREIVHFNYDDVIRRTPLTMKLLKAGIPRRDVP</sequence>
<comment type="caution">
    <text evidence="1">The sequence shown here is derived from an EMBL/GenBank/DDBJ whole genome shotgun (WGS) entry which is preliminary data.</text>
</comment>
<dbReference type="Proteomes" id="UP000235034">
    <property type="component" value="Unassembled WGS sequence"/>
</dbReference>
<name>A0A2N5J2Z7_9BIFI</name>